<keyword evidence="2" id="KW-1185">Reference proteome</keyword>
<gene>
    <name evidence="1" type="ORF">SNA_25890</name>
</gene>
<organism evidence="1 2">
    <name type="scientific">Streptomyces natalensis ATCC 27448</name>
    <dbReference type="NCBI Taxonomy" id="1240678"/>
    <lineage>
        <taxon>Bacteria</taxon>
        <taxon>Bacillati</taxon>
        <taxon>Actinomycetota</taxon>
        <taxon>Actinomycetes</taxon>
        <taxon>Kitasatosporales</taxon>
        <taxon>Streptomycetaceae</taxon>
        <taxon>Streptomyces</taxon>
    </lineage>
</organism>
<dbReference type="PATRIC" id="fig|1240678.4.peg.5516"/>
<evidence type="ECO:0000313" key="2">
    <source>
        <dbReference type="Proteomes" id="UP000032458"/>
    </source>
</evidence>
<name>A0A0D7CHF9_9ACTN</name>
<sequence length="79" mass="8429">MIAKTSQEQRTDSAYPPDTIIYDTVADEVGRVAGPDEYPHEYLGAACALVVPLRGNASAWQAEPGALRPATADEIEAAR</sequence>
<dbReference type="RefSeq" id="WP_030064092.1">
    <property type="nucleotide sequence ID" value="NZ_JRKI01000033.1"/>
</dbReference>
<proteinExistence type="predicted"/>
<comment type="caution">
    <text evidence="1">The sequence shown here is derived from an EMBL/GenBank/DDBJ whole genome shotgun (WGS) entry which is preliminary data.</text>
</comment>
<dbReference type="EMBL" id="JRKI01000033">
    <property type="protein sequence ID" value="KIZ15648.1"/>
    <property type="molecule type" value="Genomic_DNA"/>
</dbReference>
<protein>
    <submittedName>
        <fullName evidence="1">Uncharacterized protein</fullName>
    </submittedName>
</protein>
<dbReference type="AlphaFoldDB" id="A0A0D7CHF9"/>
<accession>A0A0D7CHF9</accession>
<reference evidence="1 2" key="1">
    <citation type="submission" date="2014-09" db="EMBL/GenBank/DDBJ databases">
        <title>Draft genome sequence of Streptomyces natalensis ATCC 27448, producer of the antifungal pimaricin.</title>
        <authorList>
            <person name="Mendes M.V."/>
            <person name="Beites T."/>
            <person name="Pires S."/>
            <person name="Santos C.L."/>
            <person name="Moradas-Ferreira P."/>
        </authorList>
    </citation>
    <scope>NUCLEOTIDE SEQUENCE [LARGE SCALE GENOMIC DNA]</scope>
    <source>
        <strain evidence="1 2">ATCC 27448</strain>
    </source>
</reference>
<dbReference type="Proteomes" id="UP000032458">
    <property type="component" value="Unassembled WGS sequence"/>
</dbReference>
<evidence type="ECO:0000313" key="1">
    <source>
        <dbReference type="EMBL" id="KIZ15648.1"/>
    </source>
</evidence>